<proteinExistence type="predicted"/>
<dbReference type="GeneID" id="40334473"/>
<evidence type="ECO:0008006" key="5">
    <source>
        <dbReference type="Google" id="ProtNLM"/>
    </source>
</evidence>
<keyword evidence="4" id="KW-1185">Reference proteome</keyword>
<keyword evidence="2" id="KW-0732">Signal</keyword>
<feature type="chain" id="PRO_5018762006" description="Mucin-associated surface protein (MASP)" evidence="2">
    <location>
        <begin position="23"/>
        <end position="144"/>
    </location>
</feature>
<dbReference type="VEuPathDB" id="TriTrypDB:TRSC58_07137"/>
<name>A0A3R7R2A0_TRYRA</name>
<dbReference type="OrthoDB" id="255169at2759"/>
<protein>
    <recommendedName>
        <fullName evidence="5">Mucin-associated surface protein (MASP)</fullName>
    </recommendedName>
</protein>
<reference evidence="3 4" key="1">
    <citation type="journal article" date="2018" name="BMC Genomics">
        <title>Genomic comparison of Trypanosoma conorhini and Trypanosoma rangeli to Trypanosoma cruzi strains of high and low virulence.</title>
        <authorList>
            <person name="Bradwell K.R."/>
            <person name="Koparde V.N."/>
            <person name="Matveyev A.V."/>
            <person name="Serrano M.G."/>
            <person name="Alves J.M."/>
            <person name="Parikh H."/>
            <person name="Huang B."/>
            <person name="Lee V."/>
            <person name="Espinosa-Alvarez O."/>
            <person name="Ortiz P.A."/>
            <person name="Costa-Martins A.G."/>
            <person name="Teixeira M.M."/>
            <person name="Buck G.A."/>
        </authorList>
    </citation>
    <scope>NUCLEOTIDE SEQUENCE [LARGE SCALE GENOMIC DNA]</scope>
    <source>
        <strain evidence="3 4">AM80</strain>
    </source>
</reference>
<dbReference type="RefSeq" id="XP_029233003.1">
    <property type="nucleotide sequence ID" value="XM_029387153.1"/>
</dbReference>
<dbReference type="EMBL" id="MKGL01001041">
    <property type="protein sequence ID" value="RNE94856.1"/>
    <property type="molecule type" value="Genomic_DNA"/>
</dbReference>
<sequence length="144" mass="16362">MASRVQLVCVLCVLCCCCGGDGHASGTQMVHNTEGWRATPYNIWYFVIVGECHDEHKDKTANMTAINNCIFERINNIYASLYNMDLRKRNANDDAAAAPSLAGEKKTTCRRPREVKDRRRNQERSSNTLRRCRSHKSHRKLSSG</sequence>
<feature type="compositionally biased region" description="Basic residues" evidence="1">
    <location>
        <begin position="130"/>
        <end position="144"/>
    </location>
</feature>
<dbReference type="AlphaFoldDB" id="A0A3R7R2A0"/>
<evidence type="ECO:0000313" key="4">
    <source>
        <dbReference type="Proteomes" id="UP000283634"/>
    </source>
</evidence>
<evidence type="ECO:0000313" key="3">
    <source>
        <dbReference type="EMBL" id="RNE94856.1"/>
    </source>
</evidence>
<gene>
    <name evidence="3" type="ORF">TraAM80_10540</name>
</gene>
<organism evidence="3 4">
    <name type="scientific">Trypanosoma rangeli</name>
    <dbReference type="NCBI Taxonomy" id="5698"/>
    <lineage>
        <taxon>Eukaryota</taxon>
        <taxon>Discoba</taxon>
        <taxon>Euglenozoa</taxon>
        <taxon>Kinetoplastea</taxon>
        <taxon>Metakinetoplastina</taxon>
        <taxon>Trypanosomatida</taxon>
        <taxon>Trypanosomatidae</taxon>
        <taxon>Trypanosoma</taxon>
        <taxon>Herpetosoma</taxon>
    </lineage>
</organism>
<accession>A0A3R7R2A0</accession>
<evidence type="ECO:0000256" key="1">
    <source>
        <dbReference type="SAM" id="MobiDB-lite"/>
    </source>
</evidence>
<comment type="caution">
    <text evidence="3">The sequence shown here is derived from an EMBL/GenBank/DDBJ whole genome shotgun (WGS) entry which is preliminary data.</text>
</comment>
<feature type="signal peptide" evidence="2">
    <location>
        <begin position="1"/>
        <end position="22"/>
    </location>
</feature>
<dbReference type="Proteomes" id="UP000283634">
    <property type="component" value="Unassembled WGS sequence"/>
</dbReference>
<evidence type="ECO:0000256" key="2">
    <source>
        <dbReference type="SAM" id="SignalP"/>
    </source>
</evidence>
<feature type="compositionally biased region" description="Basic and acidic residues" evidence="1">
    <location>
        <begin position="103"/>
        <end position="123"/>
    </location>
</feature>
<feature type="region of interest" description="Disordered" evidence="1">
    <location>
        <begin position="93"/>
        <end position="144"/>
    </location>
</feature>